<evidence type="ECO:0000313" key="11">
    <source>
        <dbReference type="Proteomes" id="UP001227230"/>
    </source>
</evidence>
<dbReference type="PRINTS" id="PR00364">
    <property type="entry name" value="DISEASERSIST"/>
</dbReference>
<dbReference type="PANTHER" id="PTHR36766">
    <property type="entry name" value="PLANT BROAD-SPECTRUM MILDEW RESISTANCE PROTEIN RPW8"/>
    <property type="match status" value="1"/>
</dbReference>
<dbReference type="InterPro" id="IPR036388">
    <property type="entry name" value="WH-like_DNA-bd_sf"/>
</dbReference>
<dbReference type="Pfam" id="PF18052">
    <property type="entry name" value="Rx_N"/>
    <property type="match status" value="1"/>
</dbReference>
<protein>
    <recommendedName>
        <fullName evidence="12">Disease resistance RPP13-like protein 1</fullName>
    </recommendedName>
</protein>
<dbReference type="InterPro" id="IPR058922">
    <property type="entry name" value="WHD_DRP"/>
</dbReference>
<gene>
    <name evidence="10" type="ORF">VitviT2T_008912</name>
</gene>
<feature type="domain" description="R13L1/DRL21-like LRR repeat region" evidence="9">
    <location>
        <begin position="700"/>
        <end position="829"/>
    </location>
</feature>
<dbReference type="SUPFAM" id="SSF52058">
    <property type="entry name" value="L domain-like"/>
    <property type="match status" value="3"/>
</dbReference>
<dbReference type="SUPFAM" id="SSF52540">
    <property type="entry name" value="P-loop containing nucleoside triphosphate hydrolases"/>
    <property type="match status" value="1"/>
</dbReference>
<dbReference type="Gene3D" id="1.20.5.4130">
    <property type="match status" value="1"/>
</dbReference>
<dbReference type="Gene3D" id="1.10.8.430">
    <property type="entry name" value="Helical domain of apoptotic protease-activating factors"/>
    <property type="match status" value="1"/>
</dbReference>
<evidence type="ECO:0000313" key="10">
    <source>
        <dbReference type="EMBL" id="WJZ89714.1"/>
    </source>
</evidence>
<dbReference type="EMBL" id="CP126653">
    <property type="protein sequence ID" value="WJZ89714.1"/>
    <property type="molecule type" value="Genomic_DNA"/>
</dbReference>
<dbReference type="Pfam" id="PF25019">
    <property type="entry name" value="LRR_R13L1-DRL21"/>
    <property type="match status" value="1"/>
</dbReference>
<keyword evidence="1" id="KW-0433">Leucine-rich repeat</keyword>
<dbReference type="InterPro" id="IPR032675">
    <property type="entry name" value="LRR_dom_sf"/>
</dbReference>
<accession>A0ABY9C419</accession>
<evidence type="ECO:0000259" key="9">
    <source>
        <dbReference type="Pfam" id="PF25019"/>
    </source>
</evidence>
<evidence type="ECO:0008006" key="12">
    <source>
        <dbReference type="Google" id="ProtNLM"/>
    </source>
</evidence>
<dbReference type="InterPro" id="IPR027417">
    <property type="entry name" value="P-loop_NTPase"/>
</dbReference>
<dbReference type="InterPro" id="IPR056789">
    <property type="entry name" value="LRR_R13L1-DRL21"/>
</dbReference>
<proteinExistence type="predicted"/>
<evidence type="ECO:0000256" key="2">
    <source>
        <dbReference type="ARBA" id="ARBA00022737"/>
    </source>
</evidence>
<dbReference type="InterPro" id="IPR002182">
    <property type="entry name" value="NB-ARC"/>
</dbReference>
<keyword evidence="5" id="KW-0067">ATP-binding</keyword>
<evidence type="ECO:0000256" key="5">
    <source>
        <dbReference type="ARBA" id="ARBA00022840"/>
    </source>
</evidence>
<evidence type="ECO:0000259" key="6">
    <source>
        <dbReference type="Pfam" id="PF00931"/>
    </source>
</evidence>
<dbReference type="Pfam" id="PF00931">
    <property type="entry name" value="NB-ARC"/>
    <property type="match status" value="1"/>
</dbReference>
<evidence type="ECO:0000256" key="4">
    <source>
        <dbReference type="ARBA" id="ARBA00022821"/>
    </source>
</evidence>
<feature type="domain" description="NB-ARC" evidence="6">
    <location>
        <begin position="200"/>
        <end position="355"/>
    </location>
</feature>
<dbReference type="Proteomes" id="UP001227230">
    <property type="component" value="Chromosome 6"/>
</dbReference>
<feature type="domain" description="Disease resistance protein winged helix" evidence="8">
    <location>
        <begin position="439"/>
        <end position="506"/>
    </location>
</feature>
<dbReference type="InterPro" id="IPR042197">
    <property type="entry name" value="Apaf_helical"/>
</dbReference>
<keyword evidence="11" id="KW-1185">Reference proteome</keyword>
<evidence type="ECO:0000259" key="8">
    <source>
        <dbReference type="Pfam" id="PF23559"/>
    </source>
</evidence>
<dbReference type="Gene3D" id="1.10.10.10">
    <property type="entry name" value="Winged helix-like DNA-binding domain superfamily/Winged helix DNA-binding domain"/>
    <property type="match status" value="1"/>
</dbReference>
<evidence type="ECO:0000259" key="7">
    <source>
        <dbReference type="Pfam" id="PF18052"/>
    </source>
</evidence>
<dbReference type="Gene3D" id="3.40.50.300">
    <property type="entry name" value="P-loop containing nucleotide triphosphate hydrolases"/>
    <property type="match status" value="1"/>
</dbReference>
<evidence type="ECO:0000256" key="1">
    <source>
        <dbReference type="ARBA" id="ARBA00022614"/>
    </source>
</evidence>
<name>A0ABY9C419_VITVI</name>
<keyword evidence="3" id="KW-0547">Nucleotide-binding</keyword>
<dbReference type="PANTHER" id="PTHR36766:SF51">
    <property type="entry name" value="DISEASE RESISTANCE RPP13-LIKE PROTEIN 1"/>
    <property type="match status" value="1"/>
</dbReference>
<organism evidence="10 11">
    <name type="scientific">Vitis vinifera</name>
    <name type="common">Grape</name>
    <dbReference type="NCBI Taxonomy" id="29760"/>
    <lineage>
        <taxon>Eukaryota</taxon>
        <taxon>Viridiplantae</taxon>
        <taxon>Streptophyta</taxon>
        <taxon>Embryophyta</taxon>
        <taxon>Tracheophyta</taxon>
        <taxon>Spermatophyta</taxon>
        <taxon>Magnoliopsida</taxon>
        <taxon>eudicotyledons</taxon>
        <taxon>Gunneridae</taxon>
        <taxon>Pentapetalae</taxon>
        <taxon>rosids</taxon>
        <taxon>Vitales</taxon>
        <taxon>Vitaceae</taxon>
        <taxon>Viteae</taxon>
        <taxon>Vitis</taxon>
    </lineage>
</organism>
<evidence type="ECO:0000256" key="3">
    <source>
        <dbReference type="ARBA" id="ARBA00022741"/>
    </source>
</evidence>
<sequence>MAVGDAFLSAFLQVLFDRLASPELLKIAQIWRVDVELKKLKGTLLKIQAVLNDAELKQVWNNAVRIWLEDLKHLAYDVEDIVDEFEIEALRWKLEAEPQFDPTQVWPLIPFSPRVVSFRFAVLSKINKIMEKLEEIARGRKDLGLKEKTERNTYGISQRPATSSLVNKSRIVGREADKQKLVDLLLSNDTSEGEVCRNGDKVFIIPVSGMGGIGKTTIAQLVYNEERVIQQFELKAWVCVSEEFDLMRVTRSILESATGRSSDLKDLGQLQVSLKKVLRGKRFLIVLDNVWNENYNNWDDLMVPLRAGAQGSKVIVTTRSEAVSLMVGSIPSYNLDGLTYEDCWSLMALHAFAGKSSSAYANLEAIGKEIVKKCGRLPLVAKALGGLLRNKVLDSEWEDILNSEIWNLLDEKNDILPSLRLSYYHLPAHLKPCFAYCSIFPKGYELDKENLVLLWMAEGFVQQKQKKQIEDIGREYFDELFSRSFFQKSCSNASSFVMHDLINDLARNISGDISFRLNDASDIKSLCRISEKVRHASYIRSPYDGMTKFEAFYEAKSLRTFLPLDVQQRYFACSLPHKVQSNLFPVLKCLRVLSLRWYNMTEFPDSISNLKHLRYLDLSHTNIVRLPESMSTLYSLQSLMLIDCYHLTGLVDNMGNLIHLRHLDTRGSFKLQKMPVGIDNLTSLQTLSSFVVGENGSSRIRDLRDMSNLRGKLCILKLENVADIIDVVEANIKNKEHLHELELAWGYHENNAHSQDRGFDENVLDELRPHWNIKELTIKSYDGARFPSWMGDPLLSNLARLELIGCTKCESLPSLGLLPSLRNLVIDGMHGVKRMGHEFYGDGCSLQPFQSLETLMLDNMLELEEWSSGVEESGVREFPCLHELTIWNCPNLRRLSPRFPALTNLEIRYCEKLDSLKRLPSVGNSVDSGELPCLHQLSILGCPKLRELPDCFSSLLRLEIYKCSELSSLPRLPLLCELDLEECDGTILRSVVDLMSLTSLHISGISNLVCLPEGMFKNLASLEELKIVDCSELMAFPREVSLQLLTSLKRLLIWNCPRISSLPDGEEEELPSELGTLEIMDCNNIERLQKGLCNLRNLEDLRIVNVPKVESLPEGLHDLTSLESLIIEGCPSLTSLAEMGLPAVLKRLVIRKCGNLKALPAMILHTLSLEHLEISGCSSLKSFPSSGSGLPANVMLKEFVIKDCVNLESLPEDLHSLIYLDRLIIERCPCLVSFPGMTNTTITNLRTMSIVQCGNLVALPHSMHKLSSLQHLRITGCPRIVSLPEGGMPMNLKTLTILDCENLKPQFEWGLHKLMSLCHFTLGGCPGLSSFPEWLLPSTLSSLCIKKLTNLNSLSERLRNLKSLESFVVEECHRLKSLPEEGLPHFLSRLVIRNCPLLKRQCQMEIGRHWHKIAHISYIEIDNRVQGSMRGRGTVLVRYRL</sequence>
<feature type="domain" description="Disease resistance N-terminal" evidence="7">
    <location>
        <begin position="7"/>
        <end position="97"/>
    </location>
</feature>
<dbReference type="InterPro" id="IPR041118">
    <property type="entry name" value="Rx_N"/>
</dbReference>
<dbReference type="Pfam" id="PF23559">
    <property type="entry name" value="WHD_DRP"/>
    <property type="match status" value="1"/>
</dbReference>
<dbReference type="Gene3D" id="3.80.10.10">
    <property type="entry name" value="Ribonuclease Inhibitor"/>
    <property type="match status" value="4"/>
</dbReference>
<reference evidence="10 11" key="1">
    <citation type="journal article" date="2023" name="Hortic Res">
        <title>The complete reference genome for grapevine (Vitis vinifera L.) genetics and breeding.</title>
        <authorList>
            <person name="Shi X."/>
            <person name="Cao S."/>
            <person name="Wang X."/>
            <person name="Huang S."/>
            <person name="Wang Y."/>
            <person name="Liu Z."/>
            <person name="Liu W."/>
            <person name="Leng X."/>
            <person name="Peng Y."/>
            <person name="Wang N."/>
            <person name="Wang Y."/>
            <person name="Ma Z."/>
            <person name="Xu X."/>
            <person name="Zhang F."/>
            <person name="Xue H."/>
            <person name="Zhong H."/>
            <person name="Wang Y."/>
            <person name="Zhang K."/>
            <person name="Velt A."/>
            <person name="Avia K."/>
            <person name="Holtgrawe D."/>
            <person name="Grimplet J."/>
            <person name="Matus J.T."/>
            <person name="Ware D."/>
            <person name="Wu X."/>
            <person name="Wang H."/>
            <person name="Liu C."/>
            <person name="Fang Y."/>
            <person name="Rustenholz C."/>
            <person name="Cheng Z."/>
            <person name="Xiao H."/>
            <person name="Zhou Y."/>
        </authorList>
    </citation>
    <scope>NUCLEOTIDE SEQUENCE [LARGE SCALE GENOMIC DNA]</scope>
    <source>
        <strain evidence="11">cv. Pinot noir / PN40024</strain>
        <tissue evidence="10">Leaf</tissue>
    </source>
</reference>
<keyword evidence="2" id="KW-0677">Repeat</keyword>
<keyword evidence="4" id="KW-0611">Plant defense</keyword>